<name>A0A2G9GRK6_9LAMI</name>
<feature type="compositionally biased region" description="Polar residues" evidence="1">
    <location>
        <begin position="1"/>
        <end position="26"/>
    </location>
</feature>
<sequence>MEMGSMANQPNISEDKNQTTANSYSMKPNPPGISIEAVKSLRPLEVEDVRLMEDQLKQQDKALTHANCCTKQNPLPAETSQPMVSRPVARVGAFNIYNASNCDSIFSGRVPMQGPLTQASEVDIGKCKFLDEPMIPLQCGHGCCAASNAHHSPGSLLGPEFIEYEETPSFSSQELLSVASDLNNIAWIRSSLENISVCMNMEENMKNDQFLFSSMTREVAST</sequence>
<dbReference type="EMBL" id="NKXS01003957">
    <property type="protein sequence ID" value="PIN07921.1"/>
    <property type="molecule type" value="Genomic_DNA"/>
</dbReference>
<protein>
    <submittedName>
        <fullName evidence="2">Uncharacterized protein</fullName>
    </submittedName>
</protein>
<evidence type="ECO:0000256" key="1">
    <source>
        <dbReference type="SAM" id="MobiDB-lite"/>
    </source>
</evidence>
<comment type="caution">
    <text evidence="2">The sequence shown here is derived from an EMBL/GenBank/DDBJ whole genome shotgun (WGS) entry which is preliminary data.</text>
</comment>
<organism evidence="2 3">
    <name type="scientific">Handroanthus impetiginosus</name>
    <dbReference type="NCBI Taxonomy" id="429701"/>
    <lineage>
        <taxon>Eukaryota</taxon>
        <taxon>Viridiplantae</taxon>
        <taxon>Streptophyta</taxon>
        <taxon>Embryophyta</taxon>
        <taxon>Tracheophyta</taxon>
        <taxon>Spermatophyta</taxon>
        <taxon>Magnoliopsida</taxon>
        <taxon>eudicotyledons</taxon>
        <taxon>Gunneridae</taxon>
        <taxon>Pentapetalae</taxon>
        <taxon>asterids</taxon>
        <taxon>lamiids</taxon>
        <taxon>Lamiales</taxon>
        <taxon>Bignoniaceae</taxon>
        <taxon>Crescentiina</taxon>
        <taxon>Tabebuia alliance</taxon>
        <taxon>Handroanthus</taxon>
    </lineage>
</organism>
<dbReference type="Proteomes" id="UP000231279">
    <property type="component" value="Unassembled WGS sequence"/>
</dbReference>
<feature type="region of interest" description="Disordered" evidence="1">
    <location>
        <begin position="1"/>
        <end position="31"/>
    </location>
</feature>
<reference evidence="3" key="1">
    <citation type="journal article" date="2018" name="Gigascience">
        <title>Genome assembly of the Pink Ipe (Handroanthus impetiginosus, Bignoniaceae), a highly valued, ecologically keystone Neotropical timber forest tree.</title>
        <authorList>
            <person name="Silva-Junior O.B."/>
            <person name="Grattapaglia D."/>
            <person name="Novaes E."/>
            <person name="Collevatti R.G."/>
        </authorList>
    </citation>
    <scope>NUCLEOTIDE SEQUENCE [LARGE SCALE GENOMIC DNA]</scope>
    <source>
        <strain evidence="3">cv. UFG-1</strain>
    </source>
</reference>
<dbReference type="OrthoDB" id="2143914at2759"/>
<evidence type="ECO:0000313" key="3">
    <source>
        <dbReference type="Proteomes" id="UP000231279"/>
    </source>
</evidence>
<dbReference type="AlphaFoldDB" id="A0A2G9GRK6"/>
<proteinExistence type="predicted"/>
<dbReference type="STRING" id="429701.A0A2G9GRK6"/>
<evidence type="ECO:0000313" key="2">
    <source>
        <dbReference type="EMBL" id="PIN07921.1"/>
    </source>
</evidence>
<gene>
    <name evidence="2" type="ORF">CDL12_19513</name>
</gene>
<accession>A0A2G9GRK6</accession>
<keyword evidence="3" id="KW-1185">Reference proteome</keyword>